<evidence type="ECO:0000313" key="3">
    <source>
        <dbReference type="Proteomes" id="UP001597114"/>
    </source>
</evidence>
<dbReference type="RefSeq" id="WP_344726431.1">
    <property type="nucleotide sequence ID" value="NZ_BAAAUS010000037.1"/>
</dbReference>
<comment type="caution">
    <text evidence="2">The sequence shown here is derived from an EMBL/GenBank/DDBJ whole genome shotgun (WGS) entry which is preliminary data.</text>
</comment>
<dbReference type="Proteomes" id="UP001597114">
    <property type="component" value="Unassembled WGS sequence"/>
</dbReference>
<organism evidence="2 3">
    <name type="scientific">Pseudonocardia yunnanensis</name>
    <dbReference type="NCBI Taxonomy" id="58107"/>
    <lineage>
        <taxon>Bacteria</taxon>
        <taxon>Bacillati</taxon>
        <taxon>Actinomycetota</taxon>
        <taxon>Actinomycetes</taxon>
        <taxon>Pseudonocardiales</taxon>
        <taxon>Pseudonocardiaceae</taxon>
        <taxon>Pseudonocardia</taxon>
    </lineage>
</organism>
<dbReference type="EMBL" id="JBHUCO010000014">
    <property type="protein sequence ID" value="MFD1518653.1"/>
    <property type="molecule type" value="Genomic_DNA"/>
</dbReference>
<accession>A0ABW4ETW6</accession>
<sequence length="64" mass="6554">MSGCGGSGAASSFGSAGVTARITTVRTLDVRFPAPGADMKPRTLDEHRFPGGAVRADETKRSTS</sequence>
<name>A0ABW4ETW6_9PSEU</name>
<feature type="compositionally biased region" description="Basic and acidic residues" evidence="1">
    <location>
        <begin position="39"/>
        <end position="64"/>
    </location>
</feature>
<evidence type="ECO:0000313" key="2">
    <source>
        <dbReference type="EMBL" id="MFD1518653.1"/>
    </source>
</evidence>
<evidence type="ECO:0000256" key="1">
    <source>
        <dbReference type="SAM" id="MobiDB-lite"/>
    </source>
</evidence>
<gene>
    <name evidence="2" type="ORF">ACFSJD_14225</name>
</gene>
<proteinExistence type="predicted"/>
<keyword evidence="3" id="KW-1185">Reference proteome</keyword>
<feature type="region of interest" description="Disordered" evidence="1">
    <location>
        <begin position="33"/>
        <end position="64"/>
    </location>
</feature>
<protein>
    <submittedName>
        <fullName evidence="2">Uncharacterized protein</fullName>
    </submittedName>
</protein>
<reference evidence="3" key="1">
    <citation type="journal article" date="2019" name="Int. J. Syst. Evol. Microbiol.">
        <title>The Global Catalogue of Microorganisms (GCM) 10K type strain sequencing project: providing services to taxonomists for standard genome sequencing and annotation.</title>
        <authorList>
            <consortium name="The Broad Institute Genomics Platform"/>
            <consortium name="The Broad Institute Genome Sequencing Center for Infectious Disease"/>
            <person name="Wu L."/>
            <person name="Ma J."/>
        </authorList>
    </citation>
    <scope>NUCLEOTIDE SEQUENCE [LARGE SCALE GENOMIC DNA]</scope>
    <source>
        <strain evidence="3">CCM 7043</strain>
    </source>
</reference>